<organism evidence="1 2">
    <name type="scientific">Coemansia helicoidea</name>
    <dbReference type="NCBI Taxonomy" id="1286919"/>
    <lineage>
        <taxon>Eukaryota</taxon>
        <taxon>Fungi</taxon>
        <taxon>Fungi incertae sedis</taxon>
        <taxon>Zoopagomycota</taxon>
        <taxon>Kickxellomycotina</taxon>
        <taxon>Kickxellomycetes</taxon>
        <taxon>Kickxellales</taxon>
        <taxon>Kickxellaceae</taxon>
        <taxon>Coemansia</taxon>
    </lineage>
</organism>
<accession>A0ACC1L8T8</accession>
<dbReference type="Proteomes" id="UP001140087">
    <property type="component" value="Unassembled WGS sequence"/>
</dbReference>
<evidence type="ECO:0000313" key="1">
    <source>
        <dbReference type="EMBL" id="KAJ2803727.1"/>
    </source>
</evidence>
<proteinExistence type="predicted"/>
<reference evidence="1" key="1">
    <citation type="submission" date="2022-07" db="EMBL/GenBank/DDBJ databases">
        <title>Phylogenomic reconstructions and comparative analyses of Kickxellomycotina fungi.</title>
        <authorList>
            <person name="Reynolds N.K."/>
            <person name="Stajich J.E."/>
            <person name="Barry K."/>
            <person name="Grigoriev I.V."/>
            <person name="Crous P."/>
            <person name="Smith M.E."/>
        </authorList>
    </citation>
    <scope>NUCLEOTIDE SEQUENCE</scope>
    <source>
        <strain evidence="1">BCRC 34780</strain>
    </source>
</reference>
<name>A0ACC1L8T8_9FUNG</name>
<gene>
    <name evidence="1" type="primary">RAD7</name>
    <name evidence="1" type="ORF">H4R21_001917</name>
</gene>
<evidence type="ECO:0000313" key="2">
    <source>
        <dbReference type="Proteomes" id="UP001140087"/>
    </source>
</evidence>
<keyword evidence="1" id="KW-0238">DNA-binding</keyword>
<sequence>MDTNDRGRRTAGRRGAGDAPAVSTTIRGPHSALTDYLQEIGVTEHFRERRQREAAERTAARARQREQEQQQREQQEREQQQQQQQQADGEALTADAAMAADMQQEEDDAAGVGTSASAAASAAAAEEAVEETVEAAPARTRGKRAAKKAPAKGKGKGKQADDGEEPLGEGLNRGSTRKGGHMEECEMCGKTFLLRGEAGDRMLCAPCRRSVDKAAAAKEAAAKRVRKVAPTLPPPKPKRRRAKKTEDGLLEIDLGLPSLQDLCVRTIAHHVDQVESFGGIAAESLNKICRIISKMRRLDEQTLPLFVSPERTSVTLYDCTKINAGGIDRIIATCPSLEALHLEFCGRLDGDVMMALAKGLPRLTSVRLDGAFLVKDEAWAAFFAEMGGRLRDFKVAYAGMGPRAMRALITHCTELEELRVAECSDFDDDCLAMLAAPLTESEEAAQEPERLLRAQRRRHSIGAETPEGAAEEVPRWQPLARLRVLELPRPHKPMASATAARVVRTLGAQLQVLDLRGFRDLDDAFLLQALSQHGHNLRELCLGECNEISSDAFAEFFARGTVGGACPATHGLMRLDLGRCYGLANGVVDALVRHSRATLRHLCLNSVDDSLAADGVLALAGAAVLEELDLSWVRCVTDAVLEKILPACPRLSVVRVYGCPGVTRFAPRRPGLVYIGRESDTL</sequence>
<dbReference type="EMBL" id="JANBUN010000444">
    <property type="protein sequence ID" value="KAJ2803727.1"/>
    <property type="molecule type" value="Genomic_DNA"/>
</dbReference>
<protein>
    <submittedName>
        <fullName evidence="1">UV-damaged DNA-binding protein rad7</fullName>
    </submittedName>
</protein>
<keyword evidence="2" id="KW-1185">Reference proteome</keyword>
<comment type="caution">
    <text evidence="1">The sequence shown here is derived from an EMBL/GenBank/DDBJ whole genome shotgun (WGS) entry which is preliminary data.</text>
</comment>